<dbReference type="EMBL" id="CP007201">
    <property type="protein sequence ID" value="AHJ13000.1"/>
    <property type="molecule type" value="Genomic_DNA"/>
</dbReference>
<evidence type="ECO:0000313" key="3">
    <source>
        <dbReference type="Proteomes" id="UP000019322"/>
    </source>
</evidence>
<feature type="signal peptide" evidence="1">
    <location>
        <begin position="1"/>
        <end position="24"/>
    </location>
</feature>
<gene>
    <name evidence="2" type="ORF">SMUL_1745</name>
</gene>
<evidence type="ECO:0000313" key="2">
    <source>
        <dbReference type="EMBL" id="AHJ13000.1"/>
    </source>
</evidence>
<keyword evidence="1" id="KW-0732">Signal</keyword>
<name>A0AA86DZN7_SULMK</name>
<sequence length="377" mass="43023">MNKNIINSLLALSIASIFPLSVLADDQNKTDDGYHDYKKGWNLYFDTKKITSEESQEELKKEPLSKKIELDILQKILDENRKQTKIQEKILSLLEDELDPKPKEVVVNGKKCIANSSADCFVYPMIAEAKGVPVMAEFLKDPYDLKKAGEYLRWQASLFTHAINIGNGLEFAYAQWGEKVYPIGAQTPAYSSLDGAYEAKILPQAEKELILSKKDTLSFSIFIGKNFNMDIFSAKSIMDVIAEYGQMDIEIIYFDQKSKDVFEGAISSVYDIKKLKYWNLVKKQVDPKKFDAFNIFTSPSFVAKIKGKDKNEAQTILNGKIDTTSFRSRTISFMELKKLIDYSTFSESKAWQNDTAKQYVNDYYKSTQNADIKGIRK</sequence>
<dbReference type="KEGG" id="smul:SMUL_1745"/>
<evidence type="ECO:0000256" key="1">
    <source>
        <dbReference type="SAM" id="SignalP"/>
    </source>
</evidence>
<reference evidence="2 3" key="1">
    <citation type="journal article" date="2014" name="Environ. Microbiol.">
        <title>Insights into organohalide respiration and the versatile catabolism of Sulfurospirillum multivorans gained from comparative genomics and physiological studies.</title>
        <authorList>
            <person name="Goris T."/>
            <person name="Schubert T."/>
            <person name="Gadkari J."/>
            <person name="Wubet T."/>
            <person name="Tarkka M."/>
            <person name="Buscot F."/>
            <person name="Adrian L."/>
            <person name="Diekert G."/>
        </authorList>
    </citation>
    <scope>NUCLEOTIDE SEQUENCE [LARGE SCALE GENOMIC DNA]</scope>
    <source>
        <strain evidence="3">DM 12446 / JCM 15788 / NBRC 109480</strain>
    </source>
</reference>
<proteinExistence type="predicted"/>
<dbReference type="RefSeq" id="WP_025344870.1">
    <property type="nucleotide sequence ID" value="NZ_CP007201.1"/>
</dbReference>
<dbReference type="AlphaFoldDB" id="A0AA86DZN7"/>
<feature type="chain" id="PRO_5041681862" description="Periplasmic protein" evidence="1">
    <location>
        <begin position="25"/>
        <end position="377"/>
    </location>
</feature>
<organism evidence="2 3">
    <name type="scientific">Sulfurospirillum multivorans (strain DM 12446 / JCM 15788 / NBRC 109480)</name>
    <dbReference type="NCBI Taxonomy" id="1150621"/>
    <lineage>
        <taxon>Bacteria</taxon>
        <taxon>Pseudomonadati</taxon>
        <taxon>Campylobacterota</taxon>
        <taxon>Epsilonproteobacteria</taxon>
        <taxon>Campylobacterales</taxon>
        <taxon>Sulfurospirillaceae</taxon>
        <taxon>Sulfurospirillum</taxon>
    </lineage>
</organism>
<protein>
    <recommendedName>
        <fullName evidence="4">Periplasmic protein</fullName>
    </recommendedName>
</protein>
<dbReference type="Proteomes" id="UP000019322">
    <property type="component" value="Chromosome"/>
</dbReference>
<evidence type="ECO:0008006" key="4">
    <source>
        <dbReference type="Google" id="ProtNLM"/>
    </source>
</evidence>
<accession>A0AA86DZN7</accession>